<dbReference type="Gene3D" id="3.30.710.10">
    <property type="entry name" value="Potassium Channel Kv1.1, Chain A"/>
    <property type="match status" value="1"/>
</dbReference>
<dbReference type="STRING" id="5762.D2W294"/>
<evidence type="ECO:0000313" key="2">
    <source>
        <dbReference type="EMBL" id="EFC36824.1"/>
    </source>
</evidence>
<feature type="compositionally biased region" description="Pro residues" evidence="1">
    <location>
        <begin position="278"/>
        <end position="304"/>
    </location>
</feature>
<dbReference type="Proteomes" id="UP000006671">
    <property type="component" value="Unassembled WGS sequence"/>
</dbReference>
<name>D2W294_NAEGR</name>
<evidence type="ECO:0000313" key="3">
    <source>
        <dbReference type="Proteomes" id="UP000006671"/>
    </source>
</evidence>
<accession>D2W294</accession>
<organism evidence="3">
    <name type="scientific">Naegleria gruberi</name>
    <name type="common">Amoeba</name>
    <dbReference type="NCBI Taxonomy" id="5762"/>
    <lineage>
        <taxon>Eukaryota</taxon>
        <taxon>Discoba</taxon>
        <taxon>Heterolobosea</taxon>
        <taxon>Tetramitia</taxon>
        <taxon>Eutetramitia</taxon>
        <taxon>Vahlkampfiidae</taxon>
        <taxon>Naegleria</taxon>
    </lineage>
</organism>
<protein>
    <submittedName>
        <fullName evidence="2">Predicted protein</fullName>
    </submittedName>
</protein>
<keyword evidence="3" id="KW-1185">Reference proteome</keyword>
<dbReference type="GeneID" id="8862963"/>
<dbReference type="EMBL" id="GG738925">
    <property type="protein sequence ID" value="EFC36824.1"/>
    <property type="molecule type" value="Genomic_DNA"/>
</dbReference>
<sequence length="319" mass="36187">MSSHLIRHLQHLKEKELFCDFDFILQNSLHPQQIKISAHSIILKQSEYFQRLQSNCLIINSDESKYDECLVRGALECIYGASPRVMEFHRVLPFLIEFEFFGVISDCVEAMSGELKVDRSECNNNEIILVWKVLKKLKASCELAQNHSVQDVMKLVVEKIRAIYSINIQMKESSIAYQQLKTAVLQFSADEFFDFFTCFTNDLYMGTLSKIMIEWIKENPTERTQQAGPILLKLQSLAPRSYIPPPPPIPTLTRANVPPPPLPVNLSTQTHRYGHTPFRPPSSMPPPPPPSTFGTGPPPPPPPSSFDIFSSIMAGRSLK</sequence>
<reference evidence="2 3" key="1">
    <citation type="journal article" date="2010" name="Cell">
        <title>The genome of Naegleria gruberi illuminates early eukaryotic versatility.</title>
        <authorList>
            <person name="Fritz-Laylin L.K."/>
            <person name="Prochnik S.E."/>
            <person name="Ginger M.L."/>
            <person name="Dacks J.B."/>
            <person name="Carpenter M.L."/>
            <person name="Field M.C."/>
            <person name="Kuo A."/>
            <person name="Paredez A."/>
            <person name="Chapman J."/>
            <person name="Pham J."/>
            <person name="Shu S."/>
            <person name="Neupane R."/>
            <person name="Cipriano M."/>
            <person name="Mancuso J."/>
            <person name="Tu H."/>
            <person name="Salamov A."/>
            <person name="Lindquist E."/>
            <person name="Shapiro H."/>
            <person name="Lucas S."/>
            <person name="Grigoriev I.V."/>
            <person name="Cande W.Z."/>
            <person name="Fulton C."/>
            <person name="Rokhsar D.S."/>
            <person name="Dawson S.C."/>
        </authorList>
    </citation>
    <scope>NUCLEOTIDE SEQUENCE [LARGE SCALE GENOMIC DNA]</scope>
    <source>
        <strain evidence="2 3">NEG-M</strain>
    </source>
</reference>
<gene>
    <name evidence="2" type="ORF">NAEGRDRAFT_75506</name>
</gene>
<dbReference type="RefSeq" id="XP_002669568.1">
    <property type="nucleotide sequence ID" value="XM_002669522.1"/>
</dbReference>
<dbReference type="AlphaFoldDB" id="D2W294"/>
<dbReference type="InParanoid" id="D2W294"/>
<dbReference type="KEGG" id="ngr:NAEGRDRAFT_75506"/>
<feature type="region of interest" description="Disordered" evidence="1">
    <location>
        <begin position="254"/>
        <end position="319"/>
    </location>
</feature>
<dbReference type="VEuPathDB" id="AmoebaDB:NAEGRDRAFT_75506"/>
<dbReference type="InterPro" id="IPR011333">
    <property type="entry name" value="SKP1/BTB/POZ_sf"/>
</dbReference>
<proteinExistence type="predicted"/>
<evidence type="ECO:0000256" key="1">
    <source>
        <dbReference type="SAM" id="MobiDB-lite"/>
    </source>
</evidence>